<name>A0A0W0CFD1_CANGB</name>
<dbReference type="OrthoDB" id="2348401at2759"/>
<proteinExistence type="predicted"/>
<dbReference type="GO" id="GO:0008289">
    <property type="term" value="F:lipid binding"/>
    <property type="evidence" value="ECO:0007669"/>
    <property type="project" value="EnsemblFungi"/>
</dbReference>
<dbReference type="PIRSF" id="PIRSF002590">
    <property type="entry name" value="HSP9/HSP12_fun"/>
    <property type="match status" value="1"/>
</dbReference>
<evidence type="ECO:0000313" key="2">
    <source>
        <dbReference type="EMBL" id="KTA97252.1"/>
    </source>
</evidence>
<organism evidence="3 4">
    <name type="scientific">Candida glabrata</name>
    <name type="common">Yeast</name>
    <name type="synonym">Torulopsis glabrata</name>
    <dbReference type="NCBI Taxonomy" id="5478"/>
    <lineage>
        <taxon>Eukaryota</taxon>
        <taxon>Fungi</taxon>
        <taxon>Dikarya</taxon>
        <taxon>Ascomycota</taxon>
        <taxon>Saccharomycotina</taxon>
        <taxon>Saccharomycetes</taxon>
        <taxon>Saccharomycetales</taxon>
        <taxon>Saccharomycetaceae</taxon>
        <taxon>Nakaseomyces</taxon>
    </lineage>
</organism>
<dbReference type="GO" id="GO:0071470">
    <property type="term" value="P:cellular response to osmotic stress"/>
    <property type="evidence" value="ECO:0007669"/>
    <property type="project" value="EnsemblFungi"/>
</dbReference>
<dbReference type="GO" id="GO:0007009">
    <property type="term" value="P:plasma membrane organization"/>
    <property type="evidence" value="ECO:0007669"/>
    <property type="project" value="EnsemblFungi"/>
</dbReference>
<dbReference type="VEuPathDB" id="FungiDB:GWK60_J04015"/>
<dbReference type="EMBL" id="LLZZ01000162">
    <property type="protein sequence ID" value="KTA97252.1"/>
    <property type="molecule type" value="Genomic_DNA"/>
</dbReference>
<dbReference type="VEuPathDB" id="FungiDB:GVI51_J04037"/>
<dbReference type="GO" id="GO:0005829">
    <property type="term" value="C:cytosol"/>
    <property type="evidence" value="ECO:0007669"/>
    <property type="project" value="EnsemblFungi"/>
</dbReference>
<dbReference type="VEuPathDB" id="FungiDB:CAGL0J04202g"/>
<dbReference type="GO" id="GO:0034599">
    <property type="term" value="P:cellular response to oxidative stress"/>
    <property type="evidence" value="ECO:0007669"/>
    <property type="project" value="EnsemblFungi"/>
</dbReference>
<dbReference type="Pfam" id="PF04119">
    <property type="entry name" value="HSP9_HSP12"/>
    <property type="match status" value="1"/>
</dbReference>
<accession>A0A0W0CFD1</accession>
<feature type="region of interest" description="Disordered" evidence="1">
    <location>
        <begin position="1"/>
        <end position="72"/>
    </location>
</feature>
<protein>
    <submittedName>
        <fullName evidence="3">12 kDa heat shock protein</fullName>
    </submittedName>
</protein>
<evidence type="ECO:0000256" key="1">
    <source>
        <dbReference type="SAM" id="MobiDB-lite"/>
    </source>
</evidence>
<feature type="compositionally biased region" description="Basic and acidic residues" evidence="1">
    <location>
        <begin position="25"/>
        <end position="50"/>
    </location>
</feature>
<evidence type="ECO:0000313" key="4">
    <source>
        <dbReference type="Proteomes" id="UP000054886"/>
    </source>
</evidence>
<dbReference type="Proteomes" id="UP000054886">
    <property type="component" value="Unassembled WGS sequence"/>
</dbReference>
<keyword evidence="3" id="KW-0346">Stress response</keyword>
<evidence type="ECO:0000313" key="3">
    <source>
        <dbReference type="EMBL" id="KTB11614.1"/>
    </source>
</evidence>
<dbReference type="OMA" id="NKGVFQG"/>
<sequence length="103" mass="11180">MSDAGRKNFSDKLNEGLTPDSQKSTWDKGKEFVTDETDKLAGKFQGEENKGVAQGMHDSAQKGADEANAESYADTAREYMDAAKSKLNDAVEYVSKSVHGGEK</sequence>
<comment type="caution">
    <text evidence="3">The sequence shown here is derived from an EMBL/GenBank/DDBJ whole genome shotgun (WGS) entry which is preliminary data.</text>
</comment>
<dbReference type="VEuPathDB" id="FungiDB:B1J91_J04202g"/>
<dbReference type="GO" id="GO:0034605">
    <property type="term" value="P:cellular response to heat"/>
    <property type="evidence" value="ECO:0007669"/>
    <property type="project" value="EnsemblFungi"/>
</dbReference>
<dbReference type="VEuPathDB" id="FungiDB:GW608_J04059"/>
<dbReference type="GO" id="GO:0005768">
    <property type="term" value="C:endosome"/>
    <property type="evidence" value="ECO:0007669"/>
    <property type="project" value="EnsemblFungi"/>
</dbReference>
<dbReference type="GO" id="GO:0005886">
    <property type="term" value="C:plasma membrane"/>
    <property type="evidence" value="ECO:0007669"/>
    <property type="project" value="EnsemblFungi"/>
</dbReference>
<dbReference type="AlphaFoldDB" id="A0A0W0CFD1"/>
<dbReference type="InterPro" id="IPR007250">
    <property type="entry name" value="HSP9_HSP12"/>
</dbReference>
<reference evidence="3 4" key="1">
    <citation type="submission" date="2015-10" db="EMBL/GenBank/DDBJ databases">
        <title>Draft genomes sequences of Candida glabrata isolates 1A, 1B, 2A, 2B, 3A and 3B.</title>
        <authorList>
            <person name="Haavelsrud O.E."/>
            <person name="Gaustad P."/>
        </authorList>
    </citation>
    <scope>NUCLEOTIDE SEQUENCE [LARGE SCALE GENOMIC DNA]</scope>
    <source>
        <strain evidence="3">910700640</strain>
    </source>
</reference>
<dbReference type="Gene3D" id="6.10.280.100">
    <property type="match status" value="1"/>
</dbReference>
<dbReference type="EMBL" id="LLZZ01000033">
    <property type="protein sequence ID" value="KTB11614.1"/>
    <property type="molecule type" value="Genomic_DNA"/>
</dbReference>
<dbReference type="SMR" id="A0A0W0CFD1"/>
<gene>
    <name evidence="3" type="ORF">AO440_004888</name>
    <name evidence="2" type="ORF">AO440_005336</name>
</gene>
<feature type="compositionally biased region" description="Basic and acidic residues" evidence="1">
    <location>
        <begin position="1"/>
        <end position="14"/>
    </location>
</feature>
<dbReference type="GO" id="GO:0007155">
    <property type="term" value="P:cell adhesion"/>
    <property type="evidence" value="ECO:0007669"/>
    <property type="project" value="EnsemblFungi"/>
</dbReference>